<dbReference type="Pfam" id="PF18968">
    <property type="entry name" value="DUF5707"/>
    <property type="match status" value="1"/>
</dbReference>
<sequence>MNKRIVIRSFITVAVGGVVAGGVALGSASASGPTEPTLEESEARYVAPSSGTEGSVTFTAKVPHDSGISDLKVLAWPKSSGLKPKAAEMADAESATCEASSDTTSTCTYTLKATAEEAAGLEKGTWHVSVLAKAEDGGTRFVPEAADFEVTR</sequence>
<organism evidence="1 2">
    <name type="scientific">Streptomyces albiaxialis</name>
    <dbReference type="NCBI Taxonomy" id="329523"/>
    <lineage>
        <taxon>Bacteria</taxon>
        <taxon>Bacillati</taxon>
        <taxon>Actinomycetota</taxon>
        <taxon>Actinomycetes</taxon>
        <taxon>Kitasatosporales</taxon>
        <taxon>Streptomycetaceae</taxon>
        <taxon>Streptomyces</taxon>
    </lineage>
</organism>
<keyword evidence="2" id="KW-1185">Reference proteome</keyword>
<evidence type="ECO:0000313" key="2">
    <source>
        <dbReference type="Proteomes" id="UP001500016"/>
    </source>
</evidence>
<dbReference type="RefSeq" id="WP_344525151.1">
    <property type="nucleotide sequence ID" value="NZ_BAAAPE010000002.1"/>
</dbReference>
<proteinExistence type="predicted"/>
<dbReference type="Proteomes" id="UP001500016">
    <property type="component" value="Unassembled WGS sequence"/>
</dbReference>
<gene>
    <name evidence="1" type="ORF">GCM10009801_14120</name>
</gene>
<accession>A0ABN2VNA4</accession>
<reference evidence="1 2" key="1">
    <citation type="journal article" date="2019" name="Int. J. Syst. Evol. Microbiol.">
        <title>The Global Catalogue of Microorganisms (GCM) 10K type strain sequencing project: providing services to taxonomists for standard genome sequencing and annotation.</title>
        <authorList>
            <consortium name="The Broad Institute Genomics Platform"/>
            <consortium name="The Broad Institute Genome Sequencing Center for Infectious Disease"/>
            <person name="Wu L."/>
            <person name="Ma J."/>
        </authorList>
    </citation>
    <scope>NUCLEOTIDE SEQUENCE [LARGE SCALE GENOMIC DNA]</scope>
    <source>
        <strain evidence="1 2">JCM 15478</strain>
    </source>
</reference>
<evidence type="ECO:0000313" key="1">
    <source>
        <dbReference type="EMBL" id="GAA2067095.1"/>
    </source>
</evidence>
<dbReference type="InterPro" id="IPR043761">
    <property type="entry name" value="DUF5707"/>
</dbReference>
<comment type="caution">
    <text evidence="1">The sequence shown here is derived from an EMBL/GenBank/DDBJ whole genome shotgun (WGS) entry which is preliminary data.</text>
</comment>
<name>A0ABN2VNA4_9ACTN</name>
<dbReference type="EMBL" id="BAAAPE010000002">
    <property type="protein sequence ID" value="GAA2067095.1"/>
    <property type="molecule type" value="Genomic_DNA"/>
</dbReference>
<protein>
    <submittedName>
        <fullName evidence="1">Uncharacterized protein</fullName>
    </submittedName>
</protein>